<evidence type="ECO:0000313" key="2">
    <source>
        <dbReference type="Proteomes" id="UP000821845"/>
    </source>
</evidence>
<accession>A0ACB7RHA1</accession>
<protein>
    <submittedName>
        <fullName evidence="1">Uncharacterized protein</fullName>
    </submittedName>
</protein>
<dbReference type="EMBL" id="CM023489">
    <property type="protein sequence ID" value="KAH6921748.1"/>
    <property type="molecule type" value="Genomic_DNA"/>
</dbReference>
<proteinExistence type="predicted"/>
<comment type="caution">
    <text evidence="1">The sequence shown here is derived from an EMBL/GenBank/DDBJ whole genome shotgun (WGS) entry which is preliminary data.</text>
</comment>
<keyword evidence="2" id="KW-1185">Reference proteome</keyword>
<gene>
    <name evidence="1" type="ORF">HPB50_004491</name>
</gene>
<evidence type="ECO:0000313" key="1">
    <source>
        <dbReference type="EMBL" id="KAH6921748.1"/>
    </source>
</evidence>
<sequence>MCICETEFELVVLSTTCFGSKFMVETFILLAKVRVVANVILMGIAIHKAYLGFGAVYYLCFAIWRIQVYADKMEKR</sequence>
<name>A0ACB7RHA1_HYAAI</name>
<dbReference type="Proteomes" id="UP000821845">
    <property type="component" value="Chromosome 9"/>
</dbReference>
<organism evidence="1 2">
    <name type="scientific">Hyalomma asiaticum</name>
    <name type="common">Tick</name>
    <dbReference type="NCBI Taxonomy" id="266040"/>
    <lineage>
        <taxon>Eukaryota</taxon>
        <taxon>Metazoa</taxon>
        <taxon>Ecdysozoa</taxon>
        <taxon>Arthropoda</taxon>
        <taxon>Chelicerata</taxon>
        <taxon>Arachnida</taxon>
        <taxon>Acari</taxon>
        <taxon>Parasitiformes</taxon>
        <taxon>Ixodida</taxon>
        <taxon>Ixodoidea</taxon>
        <taxon>Ixodidae</taxon>
        <taxon>Hyalomminae</taxon>
        <taxon>Hyalomma</taxon>
    </lineage>
</organism>
<reference evidence="1" key="1">
    <citation type="submission" date="2020-05" db="EMBL/GenBank/DDBJ databases">
        <title>Large-scale comparative analyses of tick genomes elucidate their genetic diversity and vector capacities.</title>
        <authorList>
            <person name="Jia N."/>
            <person name="Wang J."/>
            <person name="Shi W."/>
            <person name="Du L."/>
            <person name="Sun Y."/>
            <person name="Zhan W."/>
            <person name="Jiang J."/>
            <person name="Wang Q."/>
            <person name="Zhang B."/>
            <person name="Ji P."/>
            <person name="Sakyi L.B."/>
            <person name="Cui X."/>
            <person name="Yuan T."/>
            <person name="Jiang B."/>
            <person name="Yang W."/>
            <person name="Lam T.T.-Y."/>
            <person name="Chang Q."/>
            <person name="Ding S."/>
            <person name="Wang X."/>
            <person name="Zhu J."/>
            <person name="Ruan X."/>
            <person name="Zhao L."/>
            <person name="Wei J."/>
            <person name="Que T."/>
            <person name="Du C."/>
            <person name="Cheng J."/>
            <person name="Dai P."/>
            <person name="Han X."/>
            <person name="Huang E."/>
            <person name="Gao Y."/>
            <person name="Liu J."/>
            <person name="Shao H."/>
            <person name="Ye R."/>
            <person name="Li L."/>
            <person name="Wei W."/>
            <person name="Wang X."/>
            <person name="Wang C."/>
            <person name="Yang T."/>
            <person name="Huo Q."/>
            <person name="Li W."/>
            <person name="Guo W."/>
            <person name="Chen H."/>
            <person name="Zhou L."/>
            <person name="Ni X."/>
            <person name="Tian J."/>
            <person name="Zhou Y."/>
            <person name="Sheng Y."/>
            <person name="Liu T."/>
            <person name="Pan Y."/>
            <person name="Xia L."/>
            <person name="Li J."/>
            <person name="Zhao F."/>
            <person name="Cao W."/>
        </authorList>
    </citation>
    <scope>NUCLEOTIDE SEQUENCE</scope>
    <source>
        <strain evidence="1">Hyas-2018</strain>
    </source>
</reference>